<feature type="compositionally biased region" description="Low complexity" evidence="1">
    <location>
        <begin position="1"/>
        <end position="17"/>
    </location>
</feature>
<feature type="compositionally biased region" description="Basic and acidic residues" evidence="1">
    <location>
        <begin position="18"/>
        <end position="27"/>
    </location>
</feature>
<name>A0ABV5G121_9MICC</name>
<feature type="region of interest" description="Disordered" evidence="1">
    <location>
        <begin position="45"/>
        <end position="70"/>
    </location>
</feature>
<reference evidence="2 3" key="1">
    <citation type="submission" date="2024-09" db="EMBL/GenBank/DDBJ databases">
        <authorList>
            <person name="Sun Q."/>
            <person name="Mori K."/>
        </authorList>
    </citation>
    <scope>NUCLEOTIDE SEQUENCE [LARGE SCALE GENOMIC DNA]</scope>
    <source>
        <strain evidence="2 3">CCM 7609</strain>
    </source>
</reference>
<proteinExistence type="predicted"/>
<organism evidence="2 3">
    <name type="scientific">Citricoccus parietis</name>
    <dbReference type="NCBI Taxonomy" id="592307"/>
    <lineage>
        <taxon>Bacteria</taxon>
        <taxon>Bacillati</taxon>
        <taxon>Actinomycetota</taxon>
        <taxon>Actinomycetes</taxon>
        <taxon>Micrococcales</taxon>
        <taxon>Micrococcaceae</taxon>
        <taxon>Citricoccus</taxon>
    </lineage>
</organism>
<comment type="caution">
    <text evidence="2">The sequence shown here is derived from an EMBL/GenBank/DDBJ whole genome shotgun (WGS) entry which is preliminary data.</text>
</comment>
<feature type="region of interest" description="Disordered" evidence="1">
    <location>
        <begin position="1"/>
        <end position="27"/>
    </location>
</feature>
<feature type="compositionally biased region" description="Basic and acidic residues" evidence="1">
    <location>
        <begin position="57"/>
        <end position="70"/>
    </location>
</feature>
<evidence type="ECO:0000256" key="1">
    <source>
        <dbReference type="SAM" id="MobiDB-lite"/>
    </source>
</evidence>
<evidence type="ECO:0000313" key="2">
    <source>
        <dbReference type="EMBL" id="MFB9072364.1"/>
    </source>
</evidence>
<accession>A0ABV5G121</accession>
<dbReference type="EMBL" id="JBHMFI010000001">
    <property type="protein sequence ID" value="MFB9072364.1"/>
    <property type="molecule type" value="Genomic_DNA"/>
</dbReference>
<dbReference type="Proteomes" id="UP001589575">
    <property type="component" value="Unassembled WGS sequence"/>
</dbReference>
<protein>
    <submittedName>
        <fullName evidence="2">Uncharacterized protein</fullName>
    </submittedName>
</protein>
<keyword evidence="3" id="KW-1185">Reference proteome</keyword>
<evidence type="ECO:0000313" key="3">
    <source>
        <dbReference type="Proteomes" id="UP001589575"/>
    </source>
</evidence>
<sequence>MTSPSSHTSSGSKGMSSNRRDAPRARRFGIHCEMHSAAWSMMVGMGPSKRRSLPLSRDCREPVPGSRSEKRITRTRAWGRYCWGEWPSSRTPATVRSPVRVSRLRALSAVGSSAPAPMASR</sequence>
<gene>
    <name evidence="2" type="ORF">ACFFX0_14625</name>
</gene>